<evidence type="ECO:0000313" key="2">
    <source>
        <dbReference type="Proteomes" id="UP001234297"/>
    </source>
</evidence>
<comment type="caution">
    <text evidence="1">The sequence shown here is derived from an EMBL/GenBank/DDBJ whole genome shotgun (WGS) entry which is preliminary data.</text>
</comment>
<reference evidence="1 2" key="1">
    <citation type="journal article" date="2022" name="Hortic Res">
        <title>A haplotype resolved chromosomal level avocado genome allows analysis of novel avocado genes.</title>
        <authorList>
            <person name="Nath O."/>
            <person name="Fletcher S.J."/>
            <person name="Hayward A."/>
            <person name="Shaw L.M."/>
            <person name="Masouleh A.K."/>
            <person name="Furtado A."/>
            <person name="Henry R.J."/>
            <person name="Mitter N."/>
        </authorList>
    </citation>
    <scope>NUCLEOTIDE SEQUENCE [LARGE SCALE GENOMIC DNA]</scope>
    <source>
        <strain evidence="2">cv. Hass</strain>
    </source>
</reference>
<dbReference type="EMBL" id="CM056811">
    <property type="protein sequence ID" value="KAJ8635300.1"/>
    <property type="molecule type" value="Genomic_DNA"/>
</dbReference>
<accession>A0ACC2LPR4</accession>
<proteinExistence type="predicted"/>
<name>A0ACC2LPR4_PERAE</name>
<keyword evidence="2" id="KW-1185">Reference proteome</keyword>
<gene>
    <name evidence="1" type="ORF">MRB53_009567</name>
</gene>
<evidence type="ECO:0000313" key="1">
    <source>
        <dbReference type="EMBL" id="KAJ8635300.1"/>
    </source>
</evidence>
<sequence length="870" mass="97333">MGNCLNRPARCAHASSEIPKPCKNSSSSDSSRNQTSSVSGVKSSSSKSLISTSKSDVTFVDNLKSFSFNDLKIATKNFRSNSLLGEGGFGCVFKGWIDENTRAPTKPGSGIVVAIKMLKLESFQGHKEWLAEVNYLGQLHHENLVKLIGYCAEEDKRLLVYEFMPKGSLENHLFRRNIQPISWPIRINIAVGVARGLSFLHNQETHVIYRDLKASNILLDSEFNAKLSDFGLARDGPTGDKTHVSTRVIGTRGYAAPEYVATALIDPFTPQHQHNHQVQASPNPQTLILQTHFSSSLEPKAFISALLHCRDLLQIKQVHSQLTVLGALEFLAVSNKLLYVYAQYKALDDAYALFNTMKEKDPVSWSVMVGGFAKGGDYGSCLGTFREIIRSGFRPDNYTIPFVLRACRNTLDLQMGREIHHLVYKVGFHLDVFVAAALVDMYATCGVIEDARQVFDKMQKRDLVTWTVMIGAYADCGNANESLVLYERMMEEGIVPDKIAMVTVVFACAKLGAMHKAKLIHDYISRKRFYVGVILGTAMIDMYAKCGSIDAARQIFDMMKEKNVVSWSAMIAAYGIHGFGRKALDLFPMMLQSGISPNRITFVSVLSACSHAGLVDEGRQFFYSMWEEYGIKPDVKHYTCMVDLLGRAGRLDEAFDLTDSMTVEKDEGLWGALLGACRIHGSIGMAEKAAKCLLELQPRNPGYYVLLSNIYANAGRWEDVAEVRELMTSRRLKKIPGWTWIEVDNKTHQFSVGDKTHPRSKEIYDMLKILCKKMESAGYIPDTNFVLHDVDEELKVGILYTHSEKLAIAFGLICTPEGATIRITKNLRVCGDCHTFSKFVSKIEQREIIVRDANRFHHFKDGACSCGDYW</sequence>
<dbReference type="Proteomes" id="UP001234297">
    <property type="component" value="Chromosome 3"/>
</dbReference>
<organism evidence="1 2">
    <name type="scientific">Persea americana</name>
    <name type="common">Avocado</name>
    <dbReference type="NCBI Taxonomy" id="3435"/>
    <lineage>
        <taxon>Eukaryota</taxon>
        <taxon>Viridiplantae</taxon>
        <taxon>Streptophyta</taxon>
        <taxon>Embryophyta</taxon>
        <taxon>Tracheophyta</taxon>
        <taxon>Spermatophyta</taxon>
        <taxon>Magnoliopsida</taxon>
        <taxon>Magnoliidae</taxon>
        <taxon>Laurales</taxon>
        <taxon>Lauraceae</taxon>
        <taxon>Persea</taxon>
    </lineage>
</organism>
<protein>
    <submittedName>
        <fullName evidence="1">Uncharacterized protein</fullName>
    </submittedName>
</protein>